<dbReference type="SUPFAM" id="SSF56349">
    <property type="entry name" value="DNA breaking-rejoining enzymes"/>
    <property type="match status" value="1"/>
</dbReference>
<dbReference type="EMBL" id="CP027850">
    <property type="protein sequence ID" value="AVQ03078.1"/>
    <property type="molecule type" value="Genomic_DNA"/>
</dbReference>
<evidence type="ECO:0000259" key="3">
    <source>
        <dbReference type="PROSITE" id="PS51898"/>
    </source>
</evidence>
<dbReference type="PANTHER" id="PTHR30349">
    <property type="entry name" value="PHAGE INTEGRASE-RELATED"/>
    <property type="match status" value="1"/>
</dbReference>
<gene>
    <name evidence="4" type="ORF">B7G68_15210</name>
</gene>
<dbReference type="RefSeq" id="WP_013080060.1">
    <property type="nucleotide sequence ID" value="NZ_CP027850.1"/>
</dbReference>
<dbReference type="InterPro" id="IPR002104">
    <property type="entry name" value="Integrase_catalytic"/>
</dbReference>
<keyword evidence="1" id="KW-0229">DNA integration</keyword>
<feature type="domain" description="Tyr recombinase" evidence="3">
    <location>
        <begin position="197"/>
        <end position="405"/>
    </location>
</feature>
<protein>
    <submittedName>
        <fullName evidence="4">Site-specific integrase</fullName>
    </submittedName>
</protein>
<sequence>MPRPAQGPRLYLRTGRIDPRTKLALPDVYVIRDGSTQKSTGCGPDRLREAQLAFARYLAGQAVRASAADLSRPSPGPLEPIRDRSEPIPVAEVLALYAQERAPELASSPVTMAGFIRALLSFWSDKFVEDVKRSTCKAYVQYRAAQSVKGAQPGARLVSEQTARRELEVLSAAIGYWHAETPLSVRPKVWLPPRAESPRDALTRGQAAALLLAARGYRRGEDGVMRRLTGSQRENRAHLARFILIGLYTGTRSAAIRALLWEPSATQAWVDLDRGMIYRKGLREREHANKRRPIARLPRRLLAHLRRWRALDARASTVRSQPLDHVLHHGGAPIATKVNKGFDAIARDAGLEDVTPHWLRHTCATWLMESGVDLWEAAAYTGMTPAVLLKHYGHHRPDHHAAARSAFTTKRAA</sequence>
<dbReference type="Pfam" id="PF00589">
    <property type="entry name" value="Phage_integrase"/>
    <property type="match status" value="1"/>
</dbReference>
<dbReference type="InterPro" id="IPR050090">
    <property type="entry name" value="Tyrosine_recombinase_XerCD"/>
</dbReference>
<dbReference type="Proteomes" id="UP000240527">
    <property type="component" value="Chromosome"/>
</dbReference>
<organism evidence="4 5">
    <name type="scientific">Caulobacter segnis</name>
    <dbReference type="NCBI Taxonomy" id="88688"/>
    <lineage>
        <taxon>Bacteria</taxon>
        <taxon>Pseudomonadati</taxon>
        <taxon>Pseudomonadota</taxon>
        <taxon>Alphaproteobacteria</taxon>
        <taxon>Caulobacterales</taxon>
        <taxon>Caulobacteraceae</taxon>
        <taxon>Caulobacter</taxon>
    </lineage>
</organism>
<dbReference type="InterPro" id="IPR011010">
    <property type="entry name" value="DNA_brk_join_enz"/>
</dbReference>
<evidence type="ECO:0000313" key="4">
    <source>
        <dbReference type="EMBL" id="AVQ03078.1"/>
    </source>
</evidence>
<reference evidence="4 5" key="1">
    <citation type="journal article" date="2015" name="Biotechnol. Bioeng.">
        <title>Genome sequence and phenotypic characterization of Caulobacter segnis.</title>
        <authorList>
            <person name="Patel S."/>
            <person name="Fletcher B."/>
            <person name="Scott D.C."/>
            <person name="Ely B."/>
        </authorList>
    </citation>
    <scope>NUCLEOTIDE SEQUENCE [LARGE SCALE GENOMIC DNA]</scope>
    <source>
        <strain evidence="4 5">TK0059</strain>
    </source>
</reference>
<keyword evidence="2" id="KW-0233">DNA recombination</keyword>
<dbReference type="PROSITE" id="PS51898">
    <property type="entry name" value="TYR_RECOMBINASE"/>
    <property type="match status" value="1"/>
</dbReference>
<evidence type="ECO:0000256" key="2">
    <source>
        <dbReference type="ARBA" id="ARBA00023172"/>
    </source>
</evidence>
<dbReference type="CDD" id="cd00796">
    <property type="entry name" value="INT_Rci_Hp1_C"/>
    <property type="match status" value="1"/>
</dbReference>
<evidence type="ECO:0000256" key="1">
    <source>
        <dbReference type="ARBA" id="ARBA00022908"/>
    </source>
</evidence>
<proteinExistence type="predicted"/>
<name>A0ABM6TIS3_9CAUL</name>
<evidence type="ECO:0000313" key="5">
    <source>
        <dbReference type="Proteomes" id="UP000240527"/>
    </source>
</evidence>
<dbReference type="InterPro" id="IPR013762">
    <property type="entry name" value="Integrase-like_cat_sf"/>
</dbReference>
<keyword evidence="5" id="KW-1185">Reference proteome</keyword>
<accession>A0ABM6TIS3</accession>
<dbReference type="PANTHER" id="PTHR30349:SF88">
    <property type="entry name" value="BLL1584 PROTEIN"/>
    <property type="match status" value="1"/>
</dbReference>
<dbReference type="Gene3D" id="1.10.443.10">
    <property type="entry name" value="Intergrase catalytic core"/>
    <property type="match status" value="1"/>
</dbReference>